<dbReference type="SFLD" id="SFLDS00029">
    <property type="entry name" value="Radical_SAM"/>
    <property type="match status" value="1"/>
</dbReference>
<dbReference type="SUPFAM" id="SSF102114">
    <property type="entry name" value="Radical SAM enzymes"/>
    <property type="match status" value="1"/>
</dbReference>
<feature type="domain" description="Radical SAM core" evidence="8">
    <location>
        <begin position="165"/>
        <end position="404"/>
    </location>
</feature>
<dbReference type="InterPro" id="IPR023980">
    <property type="entry name" value="CHP04013_B12-bd/rSAM"/>
</dbReference>
<keyword evidence="2" id="KW-0004">4Fe-4S</keyword>
<proteinExistence type="predicted"/>
<evidence type="ECO:0000313" key="9">
    <source>
        <dbReference type="EMBL" id="CCJ33485.1"/>
    </source>
</evidence>
<dbReference type="Pfam" id="PF02310">
    <property type="entry name" value="B12-binding"/>
    <property type="match status" value="1"/>
</dbReference>
<dbReference type="Pfam" id="PF04055">
    <property type="entry name" value="Radical_SAM"/>
    <property type="match status" value="1"/>
</dbReference>
<dbReference type="InterPro" id="IPR051198">
    <property type="entry name" value="BchE-like"/>
</dbReference>
<dbReference type="PROSITE" id="PS01278">
    <property type="entry name" value="MTTASE_RADICAL"/>
    <property type="match status" value="1"/>
</dbReference>
<dbReference type="CDD" id="cd01335">
    <property type="entry name" value="Radical_SAM"/>
    <property type="match status" value="1"/>
</dbReference>
<dbReference type="SMART" id="SM00729">
    <property type="entry name" value="Elp3"/>
    <property type="match status" value="1"/>
</dbReference>
<evidence type="ECO:0000256" key="3">
    <source>
        <dbReference type="ARBA" id="ARBA00022691"/>
    </source>
</evidence>
<keyword evidence="10" id="KW-1185">Reference proteome</keyword>
<dbReference type="SFLD" id="SFLDG01082">
    <property type="entry name" value="B12-binding_domain_containing"/>
    <property type="match status" value="1"/>
</dbReference>
<dbReference type="GO" id="GO:0046872">
    <property type="term" value="F:metal ion binding"/>
    <property type="evidence" value="ECO:0007669"/>
    <property type="project" value="UniProtKB-KW"/>
</dbReference>
<keyword evidence="3" id="KW-0949">S-adenosyl-L-methionine</keyword>
<dbReference type="Gene3D" id="3.40.50.280">
    <property type="entry name" value="Cobalamin-binding domain"/>
    <property type="match status" value="1"/>
</dbReference>
<comment type="cofactor">
    <cofactor evidence="1">
        <name>[4Fe-4S] cluster</name>
        <dbReference type="ChEBI" id="CHEBI:49883"/>
    </cofactor>
</comment>
<dbReference type="InterPro" id="IPR020612">
    <property type="entry name" value="Methylthiotransferase_CS"/>
</dbReference>
<dbReference type="GO" id="GO:0051539">
    <property type="term" value="F:4 iron, 4 sulfur cluster binding"/>
    <property type="evidence" value="ECO:0007669"/>
    <property type="project" value="UniProtKB-KW"/>
</dbReference>
<evidence type="ECO:0000259" key="7">
    <source>
        <dbReference type="PROSITE" id="PS51332"/>
    </source>
</evidence>
<dbReference type="PANTHER" id="PTHR43409:SF17">
    <property type="entry name" value="METHYLTHIOTRANSFERASE MJ0865-RELATED"/>
    <property type="match status" value="1"/>
</dbReference>
<dbReference type="InterPro" id="IPR006158">
    <property type="entry name" value="Cobalamin-bd"/>
</dbReference>
<protein>
    <submittedName>
        <fullName evidence="9">Uncharacterized protein MJ1487</fullName>
    </submittedName>
</protein>
<keyword evidence="5" id="KW-0408">Iron</keyword>
<dbReference type="NCBIfam" id="TIGR04013">
    <property type="entry name" value="B12_SAM_MJ_1487"/>
    <property type="match status" value="1"/>
</dbReference>
<evidence type="ECO:0000256" key="4">
    <source>
        <dbReference type="ARBA" id="ARBA00022723"/>
    </source>
</evidence>
<dbReference type="EMBL" id="CAKP01000072">
    <property type="protein sequence ID" value="CCJ33485.1"/>
    <property type="molecule type" value="Genomic_DNA"/>
</dbReference>
<dbReference type="InterPro" id="IPR007197">
    <property type="entry name" value="rSAM"/>
</dbReference>
<evidence type="ECO:0000256" key="6">
    <source>
        <dbReference type="ARBA" id="ARBA00023014"/>
    </source>
</evidence>
<evidence type="ECO:0000259" key="8">
    <source>
        <dbReference type="PROSITE" id="PS51918"/>
    </source>
</evidence>
<dbReference type="PANTHER" id="PTHR43409">
    <property type="entry name" value="ANAEROBIC MAGNESIUM-PROTOPORPHYRIN IX MONOMETHYL ESTER CYCLASE-RELATED"/>
    <property type="match status" value="1"/>
</dbReference>
<feature type="domain" description="B12-binding" evidence="7">
    <location>
        <begin position="1"/>
        <end position="133"/>
    </location>
</feature>
<organism evidence="9 10">
    <name type="scientific">Caloramator australicus RC3</name>
    <dbReference type="NCBI Taxonomy" id="857293"/>
    <lineage>
        <taxon>Bacteria</taxon>
        <taxon>Bacillati</taxon>
        <taxon>Bacillota</taxon>
        <taxon>Clostridia</taxon>
        <taxon>Eubacteriales</taxon>
        <taxon>Clostridiaceae</taxon>
        <taxon>Caloramator</taxon>
    </lineage>
</organism>
<keyword evidence="6" id="KW-0411">Iron-sulfur</keyword>
<dbReference type="AlphaFoldDB" id="I7LGS1"/>
<reference evidence="9 10" key="1">
    <citation type="journal article" date="2011" name="J. Bacteriol.">
        <title>Draft genome sequence of Caloramator australicus strain RC3T, a thermoanaerobe from the Great Artesian Basin of Australia.</title>
        <authorList>
            <person name="Ogg C.D."/>
            <person name="Patel B.K.C."/>
        </authorList>
    </citation>
    <scope>NUCLEOTIDE SEQUENCE [LARGE SCALE GENOMIC DNA]</scope>
    <source>
        <strain evidence="9 10">RC3</strain>
    </source>
</reference>
<evidence type="ECO:0000256" key="2">
    <source>
        <dbReference type="ARBA" id="ARBA00022485"/>
    </source>
</evidence>
<dbReference type="Gene3D" id="3.80.30.20">
    <property type="entry name" value="tm_1862 like domain"/>
    <property type="match status" value="1"/>
</dbReference>
<gene>
    <name evidence="9" type="ORF">CAAU_1401</name>
</gene>
<dbReference type="GO" id="GO:0003824">
    <property type="term" value="F:catalytic activity"/>
    <property type="evidence" value="ECO:0007669"/>
    <property type="project" value="InterPro"/>
</dbReference>
<dbReference type="RefSeq" id="WP_008908753.1">
    <property type="nucleotide sequence ID" value="NZ_CAKP01000072.1"/>
</dbReference>
<dbReference type="PROSITE" id="PS51332">
    <property type="entry name" value="B12_BINDING"/>
    <property type="match status" value="1"/>
</dbReference>
<name>I7LGS1_9CLOT</name>
<dbReference type="InterPro" id="IPR058240">
    <property type="entry name" value="rSAM_sf"/>
</dbReference>
<dbReference type="InterPro" id="IPR006638">
    <property type="entry name" value="Elp3/MiaA/NifB-like_rSAM"/>
</dbReference>
<keyword evidence="4" id="KW-0479">Metal-binding</keyword>
<evidence type="ECO:0000256" key="1">
    <source>
        <dbReference type="ARBA" id="ARBA00001966"/>
    </source>
</evidence>
<dbReference type="PROSITE" id="PS51918">
    <property type="entry name" value="RADICAL_SAM"/>
    <property type="match status" value="1"/>
</dbReference>
<comment type="caution">
    <text evidence="9">The sequence shown here is derived from an EMBL/GenBank/DDBJ whole genome shotgun (WGS) entry which is preliminary data.</text>
</comment>
<accession>I7LGS1</accession>
<evidence type="ECO:0000313" key="10">
    <source>
        <dbReference type="Proteomes" id="UP000007652"/>
    </source>
</evidence>
<dbReference type="Proteomes" id="UP000007652">
    <property type="component" value="Unassembled WGS sequence"/>
</dbReference>
<dbReference type="STRING" id="857293.CAAU_1401"/>
<dbReference type="InterPro" id="IPR023404">
    <property type="entry name" value="rSAM_horseshoe"/>
</dbReference>
<sequence length="424" mass="48622">MKVAFVVYYSKLNRNSFNALSAALGVDEVTKDIPIYFVKKEEDLIKGLCEIKQNYDMTVVGTSFFTTQIWEVNDLVKRIKNEHKEVLLIAGGPHPTGDIEGTLKLGFDVVFVGEAEDSIVEFFRRIKLDEDYLNIKGIAFLKDDNVCYTGKRDYVDLDKYPPFPYMLGKFGHIEITRGCPFACNFCQTSHIFGGKVRHRSIERVLEAAERMIKRNLTDFRVITPNAFSYLSEDGKEVNIKGLEIFLREVNRLYKPKGTINIGSFPSEVRPEHVREDTLELLKTYADNKNIIIGAQSGSPCILKNSRRGHALEDVYRAVKLSVKYGYIPDVDFIFGLPGETEKDVLDTIKFMKELVTLGARIHAHTFMPFPQTSYSKEKPGRIDPKIKETISRMLKEDKNVVFGNWTVQEREAERIYKYLNYGML</sequence>
<dbReference type="eggNOG" id="COG1032">
    <property type="taxonomic scope" value="Bacteria"/>
</dbReference>
<evidence type="ECO:0000256" key="5">
    <source>
        <dbReference type="ARBA" id="ARBA00023004"/>
    </source>
</evidence>
<dbReference type="CDD" id="cd02068">
    <property type="entry name" value="radical_SAM_B12_BD"/>
    <property type="match status" value="1"/>
</dbReference>
<dbReference type="GO" id="GO:0031419">
    <property type="term" value="F:cobalamin binding"/>
    <property type="evidence" value="ECO:0007669"/>
    <property type="project" value="InterPro"/>
</dbReference>